<dbReference type="GO" id="GO:0003700">
    <property type="term" value="F:DNA-binding transcription factor activity"/>
    <property type="evidence" value="ECO:0007669"/>
    <property type="project" value="TreeGrafter"/>
</dbReference>
<dbReference type="EMBL" id="CP066167">
    <property type="protein sequence ID" value="QQD18586.1"/>
    <property type="molecule type" value="Genomic_DNA"/>
</dbReference>
<dbReference type="PANTHER" id="PTHR30055:SF234">
    <property type="entry name" value="HTH-TYPE TRANSCRIPTIONAL REGULATOR BETI"/>
    <property type="match status" value="1"/>
</dbReference>
<dbReference type="SUPFAM" id="SSF48498">
    <property type="entry name" value="Tetracyclin repressor-like, C-terminal domain"/>
    <property type="match status" value="1"/>
</dbReference>
<dbReference type="Proteomes" id="UP000596063">
    <property type="component" value="Chromosome"/>
</dbReference>
<evidence type="ECO:0000313" key="6">
    <source>
        <dbReference type="EMBL" id="QQD18586.1"/>
    </source>
</evidence>
<feature type="DNA-binding region" description="H-T-H motif" evidence="4">
    <location>
        <begin position="32"/>
        <end position="51"/>
    </location>
</feature>
<sequence>MGRTRLPPEERQREILNAARKVFETRGYESWTVADIAKEVGVVEGTVLHYFKSKNNLVAKVIEQFYAGITEVMEQGVQRVTGVRERLRFVIHTHTQLLFENAALCSLMLKEAREAERELGIQIYELSKRYTQVVTDIVNEGKKTSEIADSVSSRMIRHVLFGAMEHYLWDLIFDRSSLDVNDIADELTDIVYFGIAYRADSGTDPEIRRLVLQLRELVG</sequence>
<dbReference type="PANTHER" id="PTHR30055">
    <property type="entry name" value="HTH-TYPE TRANSCRIPTIONAL REGULATOR RUTR"/>
    <property type="match status" value="1"/>
</dbReference>
<dbReference type="PROSITE" id="PS50977">
    <property type="entry name" value="HTH_TETR_2"/>
    <property type="match status" value="1"/>
</dbReference>
<evidence type="ECO:0000256" key="3">
    <source>
        <dbReference type="ARBA" id="ARBA00023163"/>
    </source>
</evidence>
<gene>
    <name evidence="6" type="ORF">I6N98_01540</name>
</gene>
<evidence type="ECO:0000259" key="5">
    <source>
        <dbReference type="PROSITE" id="PS50977"/>
    </source>
</evidence>
<keyword evidence="7" id="KW-1185">Reference proteome</keyword>
<organism evidence="6 7">
    <name type="scientific">Spongiibacter nanhainus</name>
    <dbReference type="NCBI Taxonomy" id="2794344"/>
    <lineage>
        <taxon>Bacteria</taxon>
        <taxon>Pseudomonadati</taxon>
        <taxon>Pseudomonadota</taxon>
        <taxon>Gammaproteobacteria</taxon>
        <taxon>Cellvibrionales</taxon>
        <taxon>Spongiibacteraceae</taxon>
        <taxon>Spongiibacter</taxon>
    </lineage>
</organism>
<dbReference type="AlphaFoldDB" id="A0A7T4R192"/>
<dbReference type="GO" id="GO:0000976">
    <property type="term" value="F:transcription cis-regulatory region binding"/>
    <property type="evidence" value="ECO:0007669"/>
    <property type="project" value="TreeGrafter"/>
</dbReference>
<dbReference type="KEGG" id="snan:I6N98_01540"/>
<protein>
    <submittedName>
        <fullName evidence="6">TetR/AcrR family transcriptional regulator</fullName>
    </submittedName>
</protein>
<dbReference type="InterPro" id="IPR009057">
    <property type="entry name" value="Homeodomain-like_sf"/>
</dbReference>
<dbReference type="SUPFAM" id="SSF46689">
    <property type="entry name" value="Homeodomain-like"/>
    <property type="match status" value="1"/>
</dbReference>
<evidence type="ECO:0000256" key="4">
    <source>
        <dbReference type="PROSITE-ProRule" id="PRU00335"/>
    </source>
</evidence>
<evidence type="ECO:0000256" key="1">
    <source>
        <dbReference type="ARBA" id="ARBA00023015"/>
    </source>
</evidence>
<dbReference type="Gene3D" id="1.10.10.60">
    <property type="entry name" value="Homeodomain-like"/>
    <property type="match status" value="1"/>
</dbReference>
<proteinExistence type="predicted"/>
<dbReference type="InterPro" id="IPR013570">
    <property type="entry name" value="Tscrpt_reg_YsiA_C"/>
</dbReference>
<keyword evidence="1" id="KW-0805">Transcription regulation</keyword>
<keyword evidence="3" id="KW-0804">Transcription</keyword>
<evidence type="ECO:0000313" key="7">
    <source>
        <dbReference type="Proteomes" id="UP000596063"/>
    </source>
</evidence>
<dbReference type="InterPro" id="IPR036271">
    <property type="entry name" value="Tet_transcr_reg_TetR-rel_C_sf"/>
</dbReference>
<dbReference type="Pfam" id="PF08359">
    <property type="entry name" value="TetR_C_4"/>
    <property type="match status" value="1"/>
</dbReference>
<dbReference type="InterPro" id="IPR050109">
    <property type="entry name" value="HTH-type_TetR-like_transc_reg"/>
</dbReference>
<dbReference type="Gene3D" id="1.10.357.10">
    <property type="entry name" value="Tetracycline Repressor, domain 2"/>
    <property type="match status" value="1"/>
</dbReference>
<evidence type="ECO:0000256" key="2">
    <source>
        <dbReference type="ARBA" id="ARBA00023125"/>
    </source>
</evidence>
<dbReference type="RefSeq" id="WP_198570077.1">
    <property type="nucleotide sequence ID" value="NZ_CP066167.1"/>
</dbReference>
<accession>A0A7T4R192</accession>
<name>A0A7T4R192_9GAMM</name>
<dbReference type="Pfam" id="PF00440">
    <property type="entry name" value="TetR_N"/>
    <property type="match status" value="1"/>
</dbReference>
<reference evidence="6 7" key="1">
    <citation type="submission" date="2020-12" db="EMBL/GenBank/DDBJ databases">
        <authorList>
            <person name="Shan Y."/>
        </authorList>
    </citation>
    <scope>NUCLEOTIDE SEQUENCE [LARGE SCALE GENOMIC DNA]</scope>
    <source>
        <strain evidence="7">csc3.9</strain>
    </source>
</reference>
<keyword evidence="2 4" id="KW-0238">DNA-binding</keyword>
<feature type="domain" description="HTH tetR-type" evidence="5">
    <location>
        <begin position="9"/>
        <end position="69"/>
    </location>
</feature>
<dbReference type="PRINTS" id="PR00455">
    <property type="entry name" value="HTHTETR"/>
</dbReference>
<dbReference type="InterPro" id="IPR001647">
    <property type="entry name" value="HTH_TetR"/>
</dbReference>